<keyword evidence="4 6" id="KW-1133">Transmembrane helix</keyword>
<feature type="transmembrane region" description="Helical" evidence="6">
    <location>
        <begin position="46"/>
        <end position="70"/>
    </location>
</feature>
<protein>
    <submittedName>
        <fullName evidence="7">Threonine efflux protein</fullName>
    </submittedName>
</protein>
<reference evidence="7" key="1">
    <citation type="submission" date="2019-11" db="EMBL/GenBank/DDBJ databases">
        <authorList>
            <person name="Feng L."/>
        </authorList>
    </citation>
    <scope>NUCLEOTIDE SEQUENCE</scope>
    <source>
        <strain evidence="7">EMassiliensisLFYP7</strain>
    </source>
</reference>
<feature type="transmembrane region" description="Helical" evidence="6">
    <location>
        <begin position="12"/>
        <end position="34"/>
    </location>
</feature>
<evidence type="ECO:0000256" key="6">
    <source>
        <dbReference type="SAM" id="Phobius"/>
    </source>
</evidence>
<dbReference type="AlphaFoldDB" id="A0A6N3H319"/>
<dbReference type="PANTHER" id="PTHR30086">
    <property type="entry name" value="ARGININE EXPORTER PROTEIN ARGO"/>
    <property type="match status" value="1"/>
</dbReference>
<keyword evidence="5 6" id="KW-0472">Membrane</keyword>
<evidence type="ECO:0000256" key="3">
    <source>
        <dbReference type="ARBA" id="ARBA00022692"/>
    </source>
</evidence>
<feature type="transmembrane region" description="Helical" evidence="6">
    <location>
        <begin position="156"/>
        <end position="178"/>
    </location>
</feature>
<proteinExistence type="predicted"/>
<organism evidence="7">
    <name type="scientific">Phytobacter massiliensis</name>
    <dbReference type="NCBI Taxonomy" id="1485952"/>
    <lineage>
        <taxon>Bacteria</taxon>
        <taxon>Pseudomonadati</taxon>
        <taxon>Pseudomonadota</taxon>
        <taxon>Gammaproteobacteria</taxon>
        <taxon>Enterobacterales</taxon>
        <taxon>Enterobacteriaceae</taxon>
        <taxon>Phytobacter</taxon>
    </lineage>
</organism>
<name>A0A6N3H319_9ENTR</name>
<dbReference type="GO" id="GO:0015171">
    <property type="term" value="F:amino acid transmembrane transporter activity"/>
    <property type="evidence" value="ECO:0007669"/>
    <property type="project" value="TreeGrafter"/>
</dbReference>
<dbReference type="InterPro" id="IPR001123">
    <property type="entry name" value="LeuE-type"/>
</dbReference>
<evidence type="ECO:0000313" key="7">
    <source>
        <dbReference type="EMBL" id="VYU70299.1"/>
    </source>
</evidence>
<sequence>MVFLSEIIPSTFPLLALSHFIALLSPGPDFFLLAGYAIRYRLRGSAGIAVGIALGNAFYIVLAMSGWRLLMENATLFRVIEVAGALYLIWIGGHLMRSRQQALALNATAHAYPTWRKQCLLGLGSALLNPKNALFYLALMTSMLGAQVTMPQQIFAGLWMGMAVLLWNLIVGALAGLAVVQQRIQAYLPVIERVAGVILAGFGIAIIVMMFHHAGA</sequence>
<keyword evidence="2" id="KW-1003">Cell membrane</keyword>
<dbReference type="Pfam" id="PF01810">
    <property type="entry name" value="LysE"/>
    <property type="match status" value="1"/>
</dbReference>
<comment type="subcellular location">
    <subcellularLocation>
        <location evidence="1">Cell membrane</location>
        <topology evidence="1">Multi-pass membrane protein</topology>
    </subcellularLocation>
</comment>
<evidence type="ECO:0000256" key="1">
    <source>
        <dbReference type="ARBA" id="ARBA00004651"/>
    </source>
</evidence>
<feature type="transmembrane region" description="Helical" evidence="6">
    <location>
        <begin position="190"/>
        <end position="211"/>
    </location>
</feature>
<dbReference type="GO" id="GO:0005886">
    <property type="term" value="C:plasma membrane"/>
    <property type="evidence" value="ECO:0007669"/>
    <property type="project" value="UniProtKB-SubCell"/>
</dbReference>
<dbReference type="PANTHER" id="PTHR30086:SF17">
    <property type="entry name" value="LYSE FAMILY TRANSLOCATOR"/>
    <property type="match status" value="1"/>
</dbReference>
<keyword evidence="3 6" id="KW-0812">Transmembrane</keyword>
<evidence type="ECO:0000256" key="5">
    <source>
        <dbReference type="ARBA" id="ARBA00023136"/>
    </source>
</evidence>
<accession>A0A6N3H319</accession>
<dbReference type="EMBL" id="CACRTZ010000037">
    <property type="protein sequence ID" value="VYU70299.1"/>
    <property type="molecule type" value="Genomic_DNA"/>
</dbReference>
<evidence type="ECO:0000256" key="2">
    <source>
        <dbReference type="ARBA" id="ARBA00022475"/>
    </source>
</evidence>
<evidence type="ECO:0000256" key="4">
    <source>
        <dbReference type="ARBA" id="ARBA00022989"/>
    </source>
</evidence>
<gene>
    <name evidence="7" type="primary">rhtC_2</name>
    <name evidence="7" type="ORF">EMLFYP7_03527</name>
</gene>
<feature type="transmembrane region" description="Helical" evidence="6">
    <location>
        <begin position="76"/>
        <end position="96"/>
    </location>
</feature>